<accession>A0A382F1P6</accession>
<proteinExistence type="predicted"/>
<feature type="domain" description="YbaK/aminoacyl-tRNA synthetase-associated" evidence="1">
    <location>
        <begin position="32"/>
        <end position="138"/>
    </location>
</feature>
<feature type="non-terminal residue" evidence="2">
    <location>
        <position position="139"/>
    </location>
</feature>
<gene>
    <name evidence="2" type="ORF">METZ01_LOCUS209780</name>
</gene>
<name>A0A382F1P6_9ZZZZ</name>
<dbReference type="GO" id="GO:0002161">
    <property type="term" value="F:aminoacyl-tRNA deacylase activity"/>
    <property type="evidence" value="ECO:0007669"/>
    <property type="project" value="InterPro"/>
</dbReference>
<dbReference type="InterPro" id="IPR036754">
    <property type="entry name" value="YbaK/aa-tRNA-synt-asso_dom_sf"/>
</dbReference>
<dbReference type="Pfam" id="PF04073">
    <property type="entry name" value="tRNA_edit"/>
    <property type="match status" value="1"/>
</dbReference>
<dbReference type="SUPFAM" id="SSF55826">
    <property type="entry name" value="YbaK/ProRS associated domain"/>
    <property type="match status" value="1"/>
</dbReference>
<dbReference type="EMBL" id="UINC01047535">
    <property type="protein sequence ID" value="SVB56926.1"/>
    <property type="molecule type" value="Genomic_DNA"/>
</dbReference>
<dbReference type="AlphaFoldDB" id="A0A382F1P6"/>
<dbReference type="Gene3D" id="3.90.960.10">
    <property type="entry name" value="YbaK/aminoacyl-tRNA synthetase-associated domain"/>
    <property type="match status" value="1"/>
</dbReference>
<dbReference type="CDD" id="cd04333">
    <property type="entry name" value="ProX_deacylase"/>
    <property type="match status" value="1"/>
</dbReference>
<dbReference type="PANTHER" id="PTHR30411">
    <property type="entry name" value="CYTOPLASMIC PROTEIN"/>
    <property type="match status" value="1"/>
</dbReference>
<protein>
    <recommendedName>
        <fullName evidence="1">YbaK/aminoacyl-tRNA synthetase-associated domain-containing protein</fullName>
    </recommendedName>
</protein>
<evidence type="ECO:0000259" key="1">
    <source>
        <dbReference type="Pfam" id="PF04073"/>
    </source>
</evidence>
<dbReference type="PANTHER" id="PTHR30411:SF1">
    <property type="entry name" value="CYTOPLASMIC PROTEIN"/>
    <property type="match status" value="1"/>
</dbReference>
<dbReference type="InterPro" id="IPR007214">
    <property type="entry name" value="YbaK/aa-tRNA-synth-assoc-dom"/>
</dbReference>
<reference evidence="2" key="1">
    <citation type="submission" date="2018-05" db="EMBL/GenBank/DDBJ databases">
        <authorList>
            <person name="Lanie J.A."/>
            <person name="Ng W.-L."/>
            <person name="Kazmierczak K.M."/>
            <person name="Andrzejewski T.M."/>
            <person name="Davidsen T.M."/>
            <person name="Wayne K.J."/>
            <person name="Tettelin H."/>
            <person name="Glass J.I."/>
            <person name="Rusch D."/>
            <person name="Podicherti R."/>
            <person name="Tsui H.-C.T."/>
            <person name="Winkler M.E."/>
        </authorList>
    </citation>
    <scope>NUCLEOTIDE SEQUENCE</scope>
</reference>
<evidence type="ECO:0000313" key="2">
    <source>
        <dbReference type="EMBL" id="SVB56926.1"/>
    </source>
</evidence>
<sequence length="139" mass="15035">MEDLLNKESVQRVVKVLSNFDASLKVEVLNSSARTAKDAATSLNCEVGAIVKSLLLRTDDNFILCLVSGDKRCSLNKVKKILNKKDVSMSNAEQVKSQTGFSIGGVSPVAHLNQIKILIDSSLSRYENVYAAAGHPNSI</sequence>
<organism evidence="2">
    <name type="scientific">marine metagenome</name>
    <dbReference type="NCBI Taxonomy" id="408172"/>
    <lineage>
        <taxon>unclassified sequences</taxon>
        <taxon>metagenomes</taxon>
        <taxon>ecological metagenomes</taxon>
    </lineage>
</organism>